<feature type="compositionally biased region" description="Acidic residues" evidence="1">
    <location>
        <begin position="129"/>
        <end position="138"/>
    </location>
</feature>
<feature type="compositionally biased region" description="Basic and acidic residues" evidence="1">
    <location>
        <begin position="378"/>
        <end position="391"/>
    </location>
</feature>
<reference evidence="2" key="1">
    <citation type="journal article" date="2020" name="Front. Microbiol.">
        <title>Gene regulatory networks of Penicillium echinulatum 2HH and Penicillium oxalicum 114-2 inferred by a computational biology approach.</title>
        <authorList>
            <person name="Lenz A.R."/>
            <person name="Galan-Vasquez E."/>
            <person name="Balbinot E."/>
            <person name="De Abreu F.P."/>
            <person name="De Oliveira N.S."/>
            <person name="Da Rosa L.O."/>
            <person name="De Avila E Silva S."/>
            <person name="Camassola M."/>
            <person name="Dillon A.J.P."/>
            <person name="Perez-Rueda E."/>
        </authorList>
    </citation>
    <scope>NUCLEOTIDE SEQUENCE</scope>
    <source>
        <strain evidence="2">S1M29</strain>
    </source>
</reference>
<evidence type="ECO:0000256" key="1">
    <source>
        <dbReference type="SAM" id="MobiDB-lite"/>
    </source>
</evidence>
<feature type="compositionally biased region" description="Basic residues" evidence="1">
    <location>
        <begin position="335"/>
        <end position="350"/>
    </location>
</feature>
<feature type="compositionally biased region" description="Polar residues" evidence="1">
    <location>
        <begin position="288"/>
        <end position="300"/>
    </location>
</feature>
<organism evidence="2 3">
    <name type="scientific">Penicillium ucsense</name>
    <dbReference type="NCBI Taxonomy" id="2839758"/>
    <lineage>
        <taxon>Eukaryota</taxon>
        <taxon>Fungi</taxon>
        <taxon>Dikarya</taxon>
        <taxon>Ascomycota</taxon>
        <taxon>Pezizomycotina</taxon>
        <taxon>Eurotiomycetes</taxon>
        <taxon>Eurotiomycetidae</taxon>
        <taxon>Eurotiales</taxon>
        <taxon>Aspergillaceae</taxon>
        <taxon>Penicillium</taxon>
    </lineage>
</organism>
<proteinExistence type="predicted"/>
<feature type="region of interest" description="Disordered" evidence="1">
    <location>
        <begin position="315"/>
        <end position="350"/>
    </location>
</feature>
<evidence type="ECO:0000313" key="2">
    <source>
        <dbReference type="EMBL" id="KAF7713762.1"/>
    </source>
</evidence>
<dbReference type="Proteomes" id="UP000631181">
    <property type="component" value="Unassembled WGS sequence"/>
</dbReference>
<dbReference type="EMBL" id="WIWV01000106">
    <property type="protein sequence ID" value="KAF7713762.1"/>
    <property type="molecule type" value="Genomic_DNA"/>
</dbReference>
<sequence length="574" mass="63665">MTAPVVPVLYHANSNDDYHIMFASTYPTRSPPPVRPSRSLEGLEQVIPPTLPATTYNATSTSTSTTNIITTTTTTTHDSATSFPSHHTDFFPPTHYGSHRYDIALNKPLPARPILFDEPEISIMWSDSSDSESDDDDHESISESLRDRSSDPRHASECYPIFVSTDSDDYDDTVDRHAPANSNPGPDYISLGLIHSPSPPTTVEEIRSRTDSILSLSHRARLAGENSEEEEEDEEDDDDEVQGVVEEEEEEDDDGEDDNEEGLGRISGAVPVGRSLTSKSDVPYGRYSQWSQTQTQTRGGTNHYFREKKWDFFPELAPSAAQSGSRGSTTGPRATKSRRKDGRLNVSKRRKWQSLDRAGLGLAFGMRDSIKTYVHRTLSRDSSEHKTREVLPRPSTAPVEQLEAEVYPKPLENVQYRPKNDIAVQLQALSITTSSSSNDLPPSPKSPRSFPPRPKQLAVPMTDYQRYGPAIWDTPKKSRSKTSCSNPSSPITGQFPAPSTLTPPHSPGLKLFSQSVPRDGFGAHHGRSAVALTLEGAKKKISKDERRREQLKAQIKLIGPVDPHTYMQSESAWV</sequence>
<dbReference type="OrthoDB" id="4225223at2759"/>
<feature type="compositionally biased region" description="Basic and acidic residues" evidence="1">
    <location>
        <begin position="139"/>
        <end position="156"/>
    </location>
</feature>
<feature type="compositionally biased region" description="Acidic residues" evidence="1">
    <location>
        <begin position="226"/>
        <end position="261"/>
    </location>
</feature>
<gene>
    <name evidence="2" type="ORF">PECM_000566</name>
</gene>
<feature type="compositionally biased region" description="Pro residues" evidence="1">
    <location>
        <begin position="441"/>
        <end position="454"/>
    </location>
</feature>
<accession>A0A8J8WG66</accession>
<feature type="region of interest" description="Disordered" evidence="1">
    <location>
        <begin position="125"/>
        <end position="303"/>
    </location>
</feature>
<feature type="region of interest" description="Disordered" evidence="1">
    <location>
        <begin position="433"/>
        <end position="524"/>
    </location>
</feature>
<keyword evidence="3" id="KW-1185">Reference proteome</keyword>
<feature type="region of interest" description="Disordered" evidence="1">
    <location>
        <begin position="377"/>
        <end position="403"/>
    </location>
</feature>
<feature type="compositionally biased region" description="Polar residues" evidence="1">
    <location>
        <begin position="320"/>
        <end position="332"/>
    </location>
</feature>
<comment type="caution">
    <text evidence="2">The sequence shown here is derived from an EMBL/GenBank/DDBJ whole genome shotgun (WGS) entry which is preliminary data.</text>
</comment>
<name>A0A8J8WG66_9EURO</name>
<dbReference type="AlphaFoldDB" id="A0A8J8WG66"/>
<protein>
    <submittedName>
        <fullName evidence="2">Uncharacterized protein</fullName>
    </submittedName>
</protein>
<evidence type="ECO:0000313" key="3">
    <source>
        <dbReference type="Proteomes" id="UP000631181"/>
    </source>
</evidence>
<feature type="compositionally biased region" description="Polar residues" evidence="1">
    <location>
        <begin position="481"/>
        <end position="503"/>
    </location>
</feature>